<evidence type="ECO:0000313" key="2">
    <source>
        <dbReference type="Proteomes" id="UP000656804"/>
    </source>
</evidence>
<comment type="caution">
    <text evidence="1">The sequence shown here is derived from an EMBL/GenBank/DDBJ whole genome shotgun (WGS) entry which is preliminary data.</text>
</comment>
<dbReference type="EMBL" id="JADIVZ010000011">
    <property type="protein sequence ID" value="MBF4163394.1"/>
    <property type="molecule type" value="Genomic_DNA"/>
</dbReference>
<dbReference type="InterPro" id="IPR045773">
    <property type="entry name" value="DUF6226"/>
</dbReference>
<dbReference type="RefSeq" id="WP_194504654.1">
    <property type="nucleotide sequence ID" value="NZ_JADIVZ010000011.1"/>
</dbReference>
<name>A0A930V3M4_9ACTN</name>
<evidence type="ECO:0000313" key="1">
    <source>
        <dbReference type="EMBL" id="MBF4163394.1"/>
    </source>
</evidence>
<dbReference type="Pfam" id="PF19736">
    <property type="entry name" value="DUF6226"/>
    <property type="match status" value="1"/>
</dbReference>
<protein>
    <submittedName>
        <fullName evidence="1">Uncharacterized protein</fullName>
    </submittedName>
</protein>
<dbReference type="Proteomes" id="UP000656804">
    <property type="component" value="Unassembled WGS sequence"/>
</dbReference>
<gene>
    <name evidence="1" type="ORF">ISG29_17010</name>
</gene>
<keyword evidence="2" id="KW-1185">Reference proteome</keyword>
<organism evidence="1 2">
    <name type="scientific">Nocardioides acrostichi</name>
    <dbReference type="NCBI Taxonomy" id="2784339"/>
    <lineage>
        <taxon>Bacteria</taxon>
        <taxon>Bacillati</taxon>
        <taxon>Actinomycetota</taxon>
        <taxon>Actinomycetes</taxon>
        <taxon>Propionibacteriales</taxon>
        <taxon>Nocardioidaceae</taxon>
        <taxon>Nocardioides</taxon>
    </lineage>
</organism>
<dbReference type="AlphaFoldDB" id="A0A930V3M4"/>
<proteinExistence type="predicted"/>
<sequence length="225" mass="24069">MERDHLLAAVDAAFVVTGADTPPWPDPWPDRDVPDAAYSVVSDPAKWRYAGARAAAWSATLVELGLAVRADADPASLRQRPGIHVDAASWLRPTRPGCEPLLVRGIEAIDGLATCVELGLGDPAEGYLETDCQCDACDWGSASLAEMIDDAFVDVVLGDVVVLVHGGARAVCRPRQETGFGWTRGQPRHPDFETSSADAAAVLSGRPVSTDYDRIVRSRPWAVNP</sequence>
<accession>A0A930V3M4</accession>
<reference evidence="1" key="1">
    <citation type="submission" date="2020-11" db="EMBL/GenBank/DDBJ databases">
        <title>Nocardioides sp. CBS4Y-1, whole genome shotgun sequence.</title>
        <authorList>
            <person name="Tuo L."/>
        </authorList>
    </citation>
    <scope>NUCLEOTIDE SEQUENCE</scope>
    <source>
        <strain evidence="1">CBS4Y-1</strain>
    </source>
</reference>